<dbReference type="AlphaFoldDB" id="A0AAV2A3T8"/>
<protein>
    <submittedName>
        <fullName evidence="1">Uncharacterized protein</fullName>
    </submittedName>
</protein>
<comment type="caution">
    <text evidence="1">The sequence shown here is derived from an EMBL/GenBank/DDBJ whole genome shotgun (WGS) entry which is preliminary data.</text>
</comment>
<dbReference type="Proteomes" id="UP001497382">
    <property type="component" value="Unassembled WGS sequence"/>
</dbReference>
<organism evidence="1 2">
    <name type="scientific">Larinioides sclopetarius</name>
    <dbReference type="NCBI Taxonomy" id="280406"/>
    <lineage>
        <taxon>Eukaryota</taxon>
        <taxon>Metazoa</taxon>
        <taxon>Ecdysozoa</taxon>
        <taxon>Arthropoda</taxon>
        <taxon>Chelicerata</taxon>
        <taxon>Arachnida</taxon>
        <taxon>Araneae</taxon>
        <taxon>Araneomorphae</taxon>
        <taxon>Entelegynae</taxon>
        <taxon>Araneoidea</taxon>
        <taxon>Araneidae</taxon>
        <taxon>Larinioides</taxon>
    </lineage>
</organism>
<keyword evidence="2" id="KW-1185">Reference proteome</keyword>
<accession>A0AAV2A3T8</accession>
<evidence type="ECO:0000313" key="2">
    <source>
        <dbReference type="Proteomes" id="UP001497382"/>
    </source>
</evidence>
<reference evidence="1 2" key="1">
    <citation type="submission" date="2024-04" db="EMBL/GenBank/DDBJ databases">
        <authorList>
            <person name="Rising A."/>
            <person name="Reimegard J."/>
            <person name="Sonavane S."/>
            <person name="Akerstrom W."/>
            <person name="Nylinder S."/>
            <person name="Hedman E."/>
            <person name="Kallberg Y."/>
        </authorList>
    </citation>
    <scope>NUCLEOTIDE SEQUENCE [LARGE SCALE GENOMIC DNA]</scope>
</reference>
<gene>
    <name evidence="1" type="ORF">LARSCL_LOCUS9948</name>
</gene>
<sequence length="125" mass="13555">MDSTCQQGTVQAGGGSVMMIVIITEISWLGVNQHSTADPSTGGWVSSLDRICSEKPDFHPLSLERISPGNASLDRKTLPNKRACRSTPSTDKLGKSSPVLCCPLFRCGGYRRQVPVFRISFLLCP</sequence>
<name>A0AAV2A3T8_9ARAC</name>
<evidence type="ECO:0000313" key="1">
    <source>
        <dbReference type="EMBL" id="CAL1278712.1"/>
    </source>
</evidence>
<dbReference type="EMBL" id="CAXIEN010000115">
    <property type="protein sequence ID" value="CAL1278712.1"/>
    <property type="molecule type" value="Genomic_DNA"/>
</dbReference>
<proteinExistence type="predicted"/>